<reference evidence="2" key="1">
    <citation type="submission" date="2006-06" db="EMBL/GenBank/DDBJ databases">
        <title>Complete sequence of Trichodesmium erythraeum IMS101.</title>
        <authorList>
            <consortium name="US DOE Joint Genome Institute"/>
            <person name="Copeland A."/>
            <person name="Lucas S."/>
            <person name="Lapidus A."/>
            <person name="Barry K."/>
            <person name="Detter J.C."/>
            <person name="Glavina del Rio T."/>
            <person name="Hammon N."/>
            <person name="Israni S."/>
            <person name="Dalin E."/>
            <person name="Tice H."/>
            <person name="Pitluck S."/>
            <person name="Kiss H."/>
            <person name="Munk A.C."/>
            <person name="Brettin T."/>
            <person name="Bruce D."/>
            <person name="Han C."/>
            <person name="Tapia R."/>
            <person name="Gilna P."/>
            <person name="Schmutz J."/>
            <person name="Larimer F."/>
            <person name="Land M."/>
            <person name="Hauser L."/>
            <person name="Kyrpides N."/>
            <person name="Kim E."/>
            <person name="Richardson P."/>
        </authorList>
    </citation>
    <scope>NUCLEOTIDE SEQUENCE [LARGE SCALE GENOMIC DNA]</scope>
    <source>
        <strain evidence="2">IMS101</strain>
    </source>
</reference>
<dbReference type="OrthoDB" id="9766816at2"/>
<organism evidence="2">
    <name type="scientific">Trichodesmium erythraeum (strain IMS101)</name>
    <dbReference type="NCBI Taxonomy" id="203124"/>
    <lineage>
        <taxon>Bacteria</taxon>
        <taxon>Bacillati</taxon>
        <taxon>Cyanobacteriota</taxon>
        <taxon>Cyanophyceae</taxon>
        <taxon>Oscillatoriophycideae</taxon>
        <taxon>Oscillatoriales</taxon>
        <taxon>Microcoleaceae</taxon>
        <taxon>Trichodesmium</taxon>
    </lineage>
</organism>
<dbReference type="HOGENOM" id="CLU_3141927_0_0_3"/>
<dbReference type="GO" id="GO:0004497">
    <property type="term" value="F:monooxygenase activity"/>
    <property type="evidence" value="ECO:0007669"/>
    <property type="project" value="UniProtKB-KW"/>
</dbReference>
<evidence type="ECO:0000313" key="2">
    <source>
        <dbReference type="EMBL" id="ABG53712.1"/>
    </source>
</evidence>
<feature type="region of interest" description="Disordered" evidence="1">
    <location>
        <begin position="29"/>
        <end position="49"/>
    </location>
</feature>
<dbReference type="KEGG" id="ter:Tery_4758"/>
<keyword evidence="2" id="KW-0560">Oxidoreductase</keyword>
<gene>
    <name evidence="2" type="ordered locus">Tery_4758</name>
</gene>
<sequence>MAIEKAFRKYDALRSQFMERFQQATLTRLPVSSEQHDQEYAQPVYPRNI</sequence>
<accession>Q10VL2</accession>
<dbReference type="AlphaFoldDB" id="Q10VL2"/>
<protein>
    <submittedName>
        <fullName evidence="2">Monooxygenase, FAD-binding</fullName>
    </submittedName>
</protein>
<dbReference type="EMBL" id="CP000393">
    <property type="protein sequence ID" value="ABG53712.1"/>
    <property type="molecule type" value="Genomic_DNA"/>
</dbReference>
<keyword evidence="2" id="KW-0503">Monooxygenase</keyword>
<evidence type="ECO:0000256" key="1">
    <source>
        <dbReference type="SAM" id="MobiDB-lite"/>
    </source>
</evidence>
<dbReference type="RefSeq" id="WP_011614027.1">
    <property type="nucleotide sequence ID" value="NC_008312.1"/>
</dbReference>
<proteinExistence type="predicted"/>
<name>Q10VL2_TRIEI</name>